<accession>A0AAD4E8B1</accession>
<dbReference type="GeneID" id="64655863"/>
<evidence type="ECO:0000313" key="2">
    <source>
        <dbReference type="Proteomes" id="UP001195769"/>
    </source>
</evidence>
<name>A0AAD4E8B1_9AGAM</name>
<reference evidence="1" key="1">
    <citation type="journal article" date="2020" name="New Phytol.">
        <title>Comparative genomics reveals dynamic genome evolution in host specialist ectomycorrhizal fungi.</title>
        <authorList>
            <person name="Lofgren L.A."/>
            <person name="Nguyen N.H."/>
            <person name="Vilgalys R."/>
            <person name="Ruytinx J."/>
            <person name="Liao H.L."/>
            <person name="Branco S."/>
            <person name="Kuo A."/>
            <person name="LaButti K."/>
            <person name="Lipzen A."/>
            <person name="Andreopoulos W."/>
            <person name="Pangilinan J."/>
            <person name="Riley R."/>
            <person name="Hundley H."/>
            <person name="Na H."/>
            <person name="Barry K."/>
            <person name="Grigoriev I.V."/>
            <person name="Stajich J.E."/>
            <person name="Kennedy P.G."/>
        </authorList>
    </citation>
    <scope>NUCLEOTIDE SEQUENCE</scope>
    <source>
        <strain evidence="1">FC203</strain>
    </source>
</reference>
<keyword evidence="2" id="KW-1185">Reference proteome</keyword>
<gene>
    <name evidence="1" type="ORF">F5891DRAFT_1030293</name>
</gene>
<protein>
    <submittedName>
        <fullName evidence="1">Uncharacterized protein</fullName>
    </submittedName>
</protein>
<organism evidence="1 2">
    <name type="scientific">Suillus fuscotomentosus</name>
    <dbReference type="NCBI Taxonomy" id="1912939"/>
    <lineage>
        <taxon>Eukaryota</taxon>
        <taxon>Fungi</taxon>
        <taxon>Dikarya</taxon>
        <taxon>Basidiomycota</taxon>
        <taxon>Agaricomycotina</taxon>
        <taxon>Agaricomycetes</taxon>
        <taxon>Agaricomycetidae</taxon>
        <taxon>Boletales</taxon>
        <taxon>Suillineae</taxon>
        <taxon>Suillaceae</taxon>
        <taxon>Suillus</taxon>
    </lineage>
</organism>
<dbReference type="RefSeq" id="XP_041226746.1">
    <property type="nucleotide sequence ID" value="XM_041361565.1"/>
</dbReference>
<evidence type="ECO:0000313" key="1">
    <source>
        <dbReference type="EMBL" id="KAG1901171.1"/>
    </source>
</evidence>
<dbReference type="AlphaFoldDB" id="A0AAD4E8B1"/>
<sequence>MIHHIRKQTCFVLLSQVLGAQDLPLRSRLAREKSEKKCRSERQRSFDVAKLVGFQGSVNASSGCAADSLSSALPSEAFIPCRSGAKDPDEFLRVVASRTSSVLMRLPTCGVVIALRLIRFDCFWGGESIYVTGWMTRAPTNSHDVDGVPASAREPTVFVIDKGNATAHEYMNEWRLPINRSCLPRREKLTGTRLIQAEVHIGRIAPP</sequence>
<proteinExistence type="predicted"/>
<comment type="caution">
    <text evidence="1">The sequence shown here is derived from an EMBL/GenBank/DDBJ whole genome shotgun (WGS) entry which is preliminary data.</text>
</comment>
<dbReference type="EMBL" id="JABBWK010000023">
    <property type="protein sequence ID" value="KAG1901171.1"/>
    <property type="molecule type" value="Genomic_DNA"/>
</dbReference>
<dbReference type="Proteomes" id="UP001195769">
    <property type="component" value="Unassembled WGS sequence"/>
</dbReference>